<evidence type="ECO:0000313" key="2">
    <source>
        <dbReference type="EMBL" id="GAG10003.1"/>
    </source>
</evidence>
<keyword evidence="1" id="KW-0472">Membrane</keyword>
<accession>X0VC21</accession>
<feature type="transmembrane region" description="Helical" evidence="1">
    <location>
        <begin position="20"/>
        <end position="40"/>
    </location>
</feature>
<organism evidence="2">
    <name type="scientific">marine sediment metagenome</name>
    <dbReference type="NCBI Taxonomy" id="412755"/>
    <lineage>
        <taxon>unclassified sequences</taxon>
        <taxon>metagenomes</taxon>
        <taxon>ecological metagenomes</taxon>
    </lineage>
</organism>
<dbReference type="AlphaFoldDB" id="X0VC21"/>
<sequence>MYDTGIVTYGNNFHFPGISSVVFINNMIICVITSATIAIIDSHPNIENKAEYKFCLRIKDM</sequence>
<protein>
    <submittedName>
        <fullName evidence="2">Uncharacterized protein</fullName>
    </submittedName>
</protein>
<proteinExistence type="predicted"/>
<comment type="caution">
    <text evidence="2">The sequence shown here is derived from an EMBL/GenBank/DDBJ whole genome shotgun (WGS) entry which is preliminary data.</text>
</comment>
<evidence type="ECO:0000256" key="1">
    <source>
        <dbReference type="SAM" id="Phobius"/>
    </source>
</evidence>
<keyword evidence="1" id="KW-1133">Transmembrane helix</keyword>
<dbReference type="EMBL" id="BARS01023304">
    <property type="protein sequence ID" value="GAG10003.1"/>
    <property type="molecule type" value="Genomic_DNA"/>
</dbReference>
<gene>
    <name evidence="2" type="ORF">S01H1_37121</name>
</gene>
<keyword evidence="1" id="KW-0812">Transmembrane</keyword>
<reference evidence="2" key="1">
    <citation type="journal article" date="2014" name="Front. Microbiol.">
        <title>High frequency of phylogenetically diverse reductive dehalogenase-homologous genes in deep subseafloor sedimentary metagenomes.</title>
        <authorList>
            <person name="Kawai M."/>
            <person name="Futagami T."/>
            <person name="Toyoda A."/>
            <person name="Takaki Y."/>
            <person name="Nishi S."/>
            <person name="Hori S."/>
            <person name="Arai W."/>
            <person name="Tsubouchi T."/>
            <person name="Morono Y."/>
            <person name="Uchiyama I."/>
            <person name="Ito T."/>
            <person name="Fujiyama A."/>
            <person name="Inagaki F."/>
            <person name="Takami H."/>
        </authorList>
    </citation>
    <scope>NUCLEOTIDE SEQUENCE</scope>
    <source>
        <strain evidence="2">Expedition CK06-06</strain>
    </source>
</reference>
<name>X0VC21_9ZZZZ</name>